<evidence type="ECO:0000313" key="3">
    <source>
        <dbReference type="Proteomes" id="UP000799779"/>
    </source>
</evidence>
<organism evidence="2 3">
    <name type="scientific">Amniculicola lignicola CBS 123094</name>
    <dbReference type="NCBI Taxonomy" id="1392246"/>
    <lineage>
        <taxon>Eukaryota</taxon>
        <taxon>Fungi</taxon>
        <taxon>Dikarya</taxon>
        <taxon>Ascomycota</taxon>
        <taxon>Pezizomycotina</taxon>
        <taxon>Dothideomycetes</taxon>
        <taxon>Pleosporomycetidae</taxon>
        <taxon>Pleosporales</taxon>
        <taxon>Amniculicolaceae</taxon>
        <taxon>Amniculicola</taxon>
    </lineage>
</organism>
<sequence>MFEKLSVHASKANGSPLSGEFELLSITPQPDPYCLCLKLWGMREETPGSSATMLSTTKAHDRQRWQAALQVANAWGQSFSVAHQVCVNPRSKDTRIQGQAEAEKRQPTGEPPGEVLQQLQRAACVVEICLIPSKKQGLCDKCVPGKIFEYLHDPSLRSNLVSAFRILHVAALRGPNSLGQLSFRPPRGRYFEVLGKMEVTCWALTNCDCSSEGRCVVKCGPTPNVAGRNKWVGGGKASRTQFGKPETA</sequence>
<proteinExistence type="predicted"/>
<protein>
    <submittedName>
        <fullName evidence="2">Uncharacterized protein</fullName>
    </submittedName>
</protein>
<dbReference type="EMBL" id="ML977660">
    <property type="protein sequence ID" value="KAF1994420.1"/>
    <property type="molecule type" value="Genomic_DNA"/>
</dbReference>
<name>A0A6A5VYE2_9PLEO</name>
<evidence type="ECO:0000313" key="2">
    <source>
        <dbReference type="EMBL" id="KAF1994420.1"/>
    </source>
</evidence>
<gene>
    <name evidence="2" type="ORF">P154DRAFT_539571</name>
</gene>
<dbReference type="Proteomes" id="UP000799779">
    <property type="component" value="Unassembled WGS sequence"/>
</dbReference>
<feature type="compositionally biased region" description="Basic and acidic residues" evidence="1">
    <location>
        <begin position="92"/>
        <end position="107"/>
    </location>
</feature>
<feature type="region of interest" description="Disordered" evidence="1">
    <location>
        <begin position="92"/>
        <end position="113"/>
    </location>
</feature>
<keyword evidence="3" id="KW-1185">Reference proteome</keyword>
<accession>A0A6A5VYE2</accession>
<evidence type="ECO:0000256" key="1">
    <source>
        <dbReference type="SAM" id="MobiDB-lite"/>
    </source>
</evidence>
<dbReference type="AlphaFoldDB" id="A0A6A5VYE2"/>
<reference evidence="2" key="1">
    <citation type="journal article" date="2020" name="Stud. Mycol.">
        <title>101 Dothideomycetes genomes: a test case for predicting lifestyles and emergence of pathogens.</title>
        <authorList>
            <person name="Haridas S."/>
            <person name="Albert R."/>
            <person name="Binder M."/>
            <person name="Bloem J."/>
            <person name="Labutti K."/>
            <person name="Salamov A."/>
            <person name="Andreopoulos B."/>
            <person name="Baker S."/>
            <person name="Barry K."/>
            <person name="Bills G."/>
            <person name="Bluhm B."/>
            <person name="Cannon C."/>
            <person name="Castanera R."/>
            <person name="Culley D."/>
            <person name="Daum C."/>
            <person name="Ezra D."/>
            <person name="Gonzalez J."/>
            <person name="Henrissat B."/>
            <person name="Kuo A."/>
            <person name="Liang C."/>
            <person name="Lipzen A."/>
            <person name="Lutzoni F."/>
            <person name="Magnuson J."/>
            <person name="Mondo S."/>
            <person name="Nolan M."/>
            <person name="Ohm R."/>
            <person name="Pangilinan J."/>
            <person name="Park H.-J."/>
            <person name="Ramirez L."/>
            <person name="Alfaro M."/>
            <person name="Sun H."/>
            <person name="Tritt A."/>
            <person name="Yoshinaga Y."/>
            <person name="Zwiers L.-H."/>
            <person name="Turgeon B."/>
            <person name="Goodwin S."/>
            <person name="Spatafora J."/>
            <person name="Crous P."/>
            <person name="Grigoriev I."/>
        </authorList>
    </citation>
    <scope>NUCLEOTIDE SEQUENCE</scope>
    <source>
        <strain evidence="2">CBS 123094</strain>
    </source>
</reference>